<keyword evidence="3" id="KW-0812">Transmembrane</keyword>
<feature type="transmembrane region" description="Helical" evidence="3">
    <location>
        <begin position="118"/>
        <end position="136"/>
    </location>
</feature>
<comment type="subcellular location">
    <subcellularLocation>
        <location evidence="1">Nucleus</location>
    </subcellularLocation>
</comment>
<feature type="compositionally biased region" description="Basic and acidic residues" evidence="2">
    <location>
        <begin position="164"/>
        <end position="175"/>
    </location>
</feature>
<dbReference type="GO" id="GO:0005634">
    <property type="term" value="C:nucleus"/>
    <property type="evidence" value="ECO:0007669"/>
    <property type="project" value="UniProtKB-SubCell"/>
</dbReference>
<dbReference type="Pfam" id="PF13384">
    <property type="entry name" value="HTH_23"/>
    <property type="match status" value="1"/>
</dbReference>
<reference evidence="4 5" key="1">
    <citation type="submission" date="2024-05" db="EMBL/GenBank/DDBJ databases">
        <title>Genetic variation in Jamaican populations of the coffee berry borer (Hypothenemus hampei).</title>
        <authorList>
            <person name="Errbii M."/>
            <person name="Myrie A."/>
        </authorList>
    </citation>
    <scope>NUCLEOTIDE SEQUENCE [LARGE SCALE GENOMIC DNA]</scope>
    <source>
        <strain evidence="4">JA-Hopewell-2020-01-JO</strain>
        <tissue evidence="4">Whole body</tissue>
    </source>
</reference>
<sequence>MPNLTEIEKAQIVAKIESGWSIRAVANLFHRDKITIFNIKKRWEQHNSLRRKVGSGRPKISNPEHDANFLQHLRNNPFATARDAVIETGFLGSQPTSRKRITSTFPIDQLESQTRGTWSSYVLGLCFILTIILVATQWKKLRQLKLACQKKSDTNIQSPGPEADPPKSRSRIFEA</sequence>
<dbReference type="AlphaFoldDB" id="A0ABD1FAM3"/>
<evidence type="ECO:0000313" key="5">
    <source>
        <dbReference type="Proteomes" id="UP001566132"/>
    </source>
</evidence>
<keyword evidence="3" id="KW-0472">Membrane</keyword>
<evidence type="ECO:0000256" key="3">
    <source>
        <dbReference type="SAM" id="Phobius"/>
    </source>
</evidence>
<accession>A0ABD1FAM3</accession>
<evidence type="ECO:0000256" key="1">
    <source>
        <dbReference type="ARBA" id="ARBA00004123"/>
    </source>
</evidence>
<name>A0ABD1FAM3_HYPHA</name>
<feature type="region of interest" description="Disordered" evidence="2">
    <location>
        <begin position="151"/>
        <end position="175"/>
    </location>
</feature>
<keyword evidence="5" id="KW-1185">Reference proteome</keyword>
<dbReference type="EMBL" id="JBDJPC010000001">
    <property type="protein sequence ID" value="KAL1516329.1"/>
    <property type="molecule type" value="Genomic_DNA"/>
</dbReference>
<dbReference type="InterPro" id="IPR009057">
    <property type="entry name" value="Homeodomain-like_sf"/>
</dbReference>
<keyword evidence="3" id="KW-1133">Transmembrane helix</keyword>
<evidence type="ECO:0000313" key="4">
    <source>
        <dbReference type="EMBL" id="KAL1516329.1"/>
    </source>
</evidence>
<gene>
    <name evidence="4" type="ORF">ABEB36_000248</name>
</gene>
<dbReference type="SUPFAM" id="SSF46689">
    <property type="entry name" value="Homeodomain-like"/>
    <property type="match status" value="1"/>
</dbReference>
<dbReference type="Proteomes" id="UP001566132">
    <property type="component" value="Unassembled WGS sequence"/>
</dbReference>
<organism evidence="4 5">
    <name type="scientific">Hypothenemus hampei</name>
    <name type="common">Coffee berry borer</name>
    <dbReference type="NCBI Taxonomy" id="57062"/>
    <lineage>
        <taxon>Eukaryota</taxon>
        <taxon>Metazoa</taxon>
        <taxon>Ecdysozoa</taxon>
        <taxon>Arthropoda</taxon>
        <taxon>Hexapoda</taxon>
        <taxon>Insecta</taxon>
        <taxon>Pterygota</taxon>
        <taxon>Neoptera</taxon>
        <taxon>Endopterygota</taxon>
        <taxon>Coleoptera</taxon>
        <taxon>Polyphaga</taxon>
        <taxon>Cucujiformia</taxon>
        <taxon>Curculionidae</taxon>
        <taxon>Scolytinae</taxon>
        <taxon>Hypothenemus</taxon>
    </lineage>
</organism>
<protein>
    <recommendedName>
        <fullName evidence="6">Transposase</fullName>
    </recommendedName>
</protein>
<comment type="caution">
    <text evidence="4">The sequence shown here is derived from an EMBL/GenBank/DDBJ whole genome shotgun (WGS) entry which is preliminary data.</text>
</comment>
<evidence type="ECO:0008006" key="6">
    <source>
        <dbReference type="Google" id="ProtNLM"/>
    </source>
</evidence>
<proteinExistence type="predicted"/>
<evidence type="ECO:0000256" key="2">
    <source>
        <dbReference type="SAM" id="MobiDB-lite"/>
    </source>
</evidence>